<dbReference type="CDD" id="cd09239">
    <property type="entry name" value="BRO1_HD-PTP_like"/>
    <property type="match status" value="1"/>
</dbReference>
<feature type="domain" description="Tyrosine-protein phosphatase" evidence="28">
    <location>
        <begin position="1332"/>
        <end position="1593"/>
    </location>
</feature>
<organism evidence="31 32">
    <name type="scientific">Atractosteus spatula</name>
    <name type="common">Alligator gar</name>
    <name type="synonym">Lepisosteus spatula</name>
    <dbReference type="NCBI Taxonomy" id="7917"/>
    <lineage>
        <taxon>Eukaryota</taxon>
        <taxon>Metazoa</taxon>
        <taxon>Chordata</taxon>
        <taxon>Craniata</taxon>
        <taxon>Vertebrata</taxon>
        <taxon>Euteleostomi</taxon>
        <taxon>Actinopterygii</taxon>
        <taxon>Neopterygii</taxon>
        <taxon>Holostei</taxon>
        <taxon>Semionotiformes</taxon>
        <taxon>Lepisosteidae</taxon>
        <taxon>Atractosteus</taxon>
    </lineage>
</organism>
<evidence type="ECO:0000256" key="23">
    <source>
        <dbReference type="ARBA" id="ARBA00023329"/>
    </source>
</evidence>
<evidence type="ECO:0000256" key="9">
    <source>
        <dbReference type="ARBA" id="ARBA00022490"/>
    </source>
</evidence>
<evidence type="ECO:0000256" key="21">
    <source>
        <dbReference type="ARBA" id="ARBA00023242"/>
    </source>
</evidence>
<comment type="function">
    <text evidence="24">Plays a role in sorting of endocytic ubiquitinated cargos into multivesicular bodies (MVBs) via its interaction with the ESCRT-I complex (endosomal sorting complex required for transport I), and possibly also other ESCRT complexes. May act as a negative regulator of Ras-mediated mitogenic activity. Plays a role in ciliogenesis.</text>
</comment>
<dbReference type="Pfam" id="PF13949">
    <property type="entry name" value="ALIX_LYPXL_bnd"/>
    <property type="match status" value="1"/>
</dbReference>
<comment type="subcellular location">
    <subcellularLocation>
        <location evidence="1">Cytoplasm</location>
        <location evidence="1">Cytoskeleton</location>
        <location evidence="1">Cilium basal body</location>
    </subcellularLocation>
    <subcellularLocation>
        <location evidence="4">Cytoplasmic vesicle</location>
    </subcellularLocation>
    <subcellularLocation>
        <location evidence="3">Endosome</location>
    </subcellularLocation>
    <subcellularLocation>
        <location evidence="2">Nucleus</location>
    </subcellularLocation>
</comment>
<dbReference type="SMART" id="SM00194">
    <property type="entry name" value="PTPc"/>
    <property type="match status" value="1"/>
</dbReference>
<evidence type="ECO:0000256" key="7">
    <source>
        <dbReference type="ARBA" id="ARBA00022448"/>
    </source>
</evidence>
<feature type="non-terminal residue" evidence="31">
    <location>
        <position position="1"/>
    </location>
</feature>
<name>A0A8J7NRT9_ATRSP</name>
<feature type="compositionally biased region" description="Low complexity" evidence="27">
    <location>
        <begin position="1225"/>
        <end position="1237"/>
    </location>
</feature>
<evidence type="ECO:0000256" key="10">
    <source>
        <dbReference type="ARBA" id="ARBA00022553"/>
    </source>
</evidence>
<evidence type="ECO:0000259" key="29">
    <source>
        <dbReference type="PROSITE" id="PS50056"/>
    </source>
</evidence>
<evidence type="ECO:0000259" key="28">
    <source>
        <dbReference type="PROSITE" id="PS50055"/>
    </source>
</evidence>
<feature type="compositionally biased region" description="Pro residues" evidence="27">
    <location>
        <begin position="1092"/>
        <end position="1101"/>
    </location>
</feature>
<dbReference type="GO" id="GO:0045022">
    <property type="term" value="P:early endosome to late endosome transport"/>
    <property type="evidence" value="ECO:0007669"/>
    <property type="project" value="TreeGrafter"/>
</dbReference>
<feature type="compositionally biased region" description="Basic and acidic residues" evidence="27">
    <location>
        <begin position="697"/>
        <end position="715"/>
    </location>
</feature>
<feature type="compositionally biased region" description="Low complexity" evidence="27">
    <location>
        <begin position="858"/>
        <end position="885"/>
    </location>
</feature>
<dbReference type="Gene3D" id="1.25.40.280">
    <property type="entry name" value="alix/aip1 like domains"/>
    <property type="match status" value="1"/>
</dbReference>
<evidence type="ECO:0000256" key="6">
    <source>
        <dbReference type="ARBA" id="ARBA00013064"/>
    </source>
</evidence>
<evidence type="ECO:0000256" key="16">
    <source>
        <dbReference type="ARBA" id="ARBA00022912"/>
    </source>
</evidence>
<feature type="compositionally biased region" description="Basic residues" evidence="27">
    <location>
        <begin position="1057"/>
        <end position="1066"/>
    </location>
</feature>
<feature type="domain" description="Tyrosine specific protein phosphatases" evidence="29">
    <location>
        <begin position="1506"/>
        <end position="1584"/>
    </location>
</feature>
<gene>
    <name evidence="31" type="primary">Ptpn23</name>
    <name evidence="31" type="ORF">GTO95_0014391</name>
</gene>
<dbReference type="PANTHER" id="PTHR23030">
    <property type="entry name" value="PCD6 INTERACTING PROTEIN-RELATED"/>
    <property type="match status" value="1"/>
</dbReference>
<dbReference type="InterPro" id="IPR000242">
    <property type="entry name" value="PTP_cat"/>
</dbReference>
<evidence type="ECO:0000313" key="32">
    <source>
        <dbReference type="Proteomes" id="UP000736164"/>
    </source>
</evidence>
<keyword evidence="17" id="KW-0653">Protein transport</keyword>
<keyword evidence="11" id="KW-0677">Repeat</keyword>
<dbReference type="InterPro" id="IPR016103">
    <property type="entry name" value="ProQ/FinO"/>
</dbReference>
<feature type="compositionally biased region" description="Polar residues" evidence="27">
    <location>
        <begin position="1664"/>
        <end position="1676"/>
    </location>
</feature>
<dbReference type="SMART" id="SM00404">
    <property type="entry name" value="PTPc_motif"/>
    <property type="match status" value="1"/>
</dbReference>
<keyword evidence="20" id="KW-0206">Cytoskeleton</keyword>
<dbReference type="EC" id="3.1.3.48" evidence="6"/>
<dbReference type="Gene3D" id="1.20.120.560">
    <property type="entry name" value="alix/aip1 in complex with the ypdl late domain"/>
    <property type="match status" value="1"/>
</dbReference>
<feature type="region of interest" description="Disordered" evidence="27">
    <location>
        <begin position="1180"/>
        <end position="1286"/>
    </location>
</feature>
<evidence type="ECO:0000256" key="17">
    <source>
        <dbReference type="ARBA" id="ARBA00022927"/>
    </source>
</evidence>
<keyword evidence="12" id="KW-0967">Endosome</keyword>
<feature type="compositionally biased region" description="Polar residues" evidence="27">
    <location>
        <begin position="1243"/>
        <end position="1257"/>
    </location>
</feature>
<dbReference type="SMART" id="SM01041">
    <property type="entry name" value="BRO1"/>
    <property type="match status" value="1"/>
</dbReference>
<keyword evidence="7" id="KW-0813">Transport</keyword>
<dbReference type="GO" id="GO:0043328">
    <property type="term" value="P:protein transport to vacuole involved in ubiquitin-dependent protein catabolic process via the multivesicular body sorting pathway"/>
    <property type="evidence" value="ECO:0007669"/>
    <property type="project" value="TreeGrafter"/>
</dbReference>
<dbReference type="PRINTS" id="PR00700">
    <property type="entry name" value="PRTYPHPHTASE"/>
</dbReference>
<dbReference type="InterPro" id="IPR038499">
    <property type="entry name" value="BRO1_sf"/>
</dbReference>
<keyword evidence="21" id="KW-0539">Nucleus</keyword>
<dbReference type="FunFam" id="1.25.40.280:FF:000002">
    <property type="entry name" value="Tyrosine-protein phosphatase non-receptor type 23"/>
    <property type="match status" value="1"/>
</dbReference>
<dbReference type="Pfam" id="PF00102">
    <property type="entry name" value="Y_phosphatase"/>
    <property type="match status" value="1"/>
</dbReference>
<dbReference type="CDD" id="cd14539">
    <property type="entry name" value="PTP-N23"/>
    <property type="match status" value="1"/>
</dbReference>
<sequence length="1754" mass="192090">MEAVPRMPMIWLDLKEAGDFQFSPSVRQFILKNYGENPDSYNEQLKKLEQLRQASSAAVNVTRDFEGCSTLRKYFGQLHYLQSRVPMGSGQEAAVPISWTEIFSGKTVTHDDISYEQACILYNLGALHSMLGAMDNRVSEEGMKVSCTHFQCSAGAFSYLRDHFSHNFSVDMSHQILNLNINLMLGQAQECLLEKSMLDNRKSFLVARISAQVVDYYKEACRALENSDTASLLGKIQKDWKKLVQMKIYYFAAIAHLHMGKQAEEQQKYGERLAYLQSALDKLSEAVKLAKGQPDSVQDALRFTMDVIGGKFNSAKKDNDFIYHESVPALDTLPSVKGAPLVKALPVNPTDPSVTGPDIFSKLVPMAAHEASSLYSEEKAKLLRDVMAKIESKNETLEQFMDSLRLDPDTVDNLDMYSHIPPVLMEKCAALSVRPDTVKSLIQSMQVLSGVFTDVAASLQEIRDLLEEEEAREARLEEALGKQAFPPAPPVLAELRRDLDKYLEAHEKASFTNTELHRAMNLHINNLRLLGGPLDSLRDALPSPQLSEEDMAALQTMKRILGKVTEMREQRSSLEKQLRELIQQDDITSVLVTTDRADMKRLFEEQLKKYEQVKVYIDQNLSAQENILKALTEANVQYASVRKSLTDTESKWNTTVQTLVSSYEAYEDLMKKSQEGKEFYEDLEAKASRLLERAKAVSQAREEERQQLLEREMQKKAPPRPTAPKPPLQKKASDMDSGSAVEDPELAQLSAAILGLGGDLPEELRSLPPDPPLPFPRGTRPPAPEVFLPGGTGSPPLHWPGAALYSQPRFPRHVLPPEALARLPHYAPPQPQGFPPANAVLPSGPLPSQHPFPPAAPQAPSAQQAPSSAYGLPPSSQPCSSVPSPAGGVLPVRPSTTTVDSVQTPIPSFTPASGQPNLAAPKMLPPPQPQMPPARYGAPPPMGQFPSYPQPGVQLQQQFSQLPAQFPRAMGQQQQPAMQSFYQPPPPPGAPQHLPQYPQYVPQPRQPLPPQFQQPPAFSGRPQHHLHPVLPPQPQPPYLPPASLASQPSLLPVSHHSQPHLSHHPPLHLSPAPQPQLPPASVPSQPQGMNTPSPPPRPSPPSASITPSLPGFPASPGPQLSPSTASVAPRLSASPPSRLRPFTDSAASCFPEPHAPPPAGPSSSAGGTVLCCWSARHASPSPTGSLATATPAPAPKRPPSLGLVPQRPSPSLTPVGAHLTPPPASASAASGASPGPSDLFQRHASSTDDLLSSSPESQHGGAKAAANVLLPTKADPQDGQRRKKAEGVRLIEGDPYQAPERVSKLCAELERFRGTVLALERPLSAVGGPTELDARWKELQDQQEKDARQLSIAIARCYTMKNRHQDIMPYDRNRVVLQSGKDDYINASLVEDLSPYCPRIIATQAPLTGTAADFWLMIHEQKVSLIVMLVSEQELEKQKVLRYFPSERGQQLSQGPITLTLTTQKVTPTHVERMIGLQYRDQSLKRTIIHLQFTSWPELGLPDSKSNLMRFIQEVHGHYLHQRPLHTPVVVHCSSGVGRTGAFCLLYAALQELEAGNGILDLLLLVRKMRQQRKNMLQEKLHLKFCYEAILKHAEQVLQRHGVSTAPCSKNTSNTAMKPYSRQETQDIVLGGDMPISSIQATIAKLSIRPPCSTADLAPEPSLESPSVQLGLSSQGGLEPSSLPAQPQLDLSSSLELLASLTAEAFTLDSGSRGKPRISKHSFLQHHNGQGLQGPASEDDPLSCLDPLWTLNKT</sequence>
<evidence type="ECO:0000256" key="13">
    <source>
        <dbReference type="ARBA" id="ARBA00022794"/>
    </source>
</evidence>
<feature type="compositionally biased region" description="Low complexity" evidence="27">
    <location>
        <begin position="991"/>
        <end position="1003"/>
    </location>
</feature>
<feature type="compositionally biased region" description="Basic and acidic residues" evidence="27">
    <location>
        <begin position="1275"/>
        <end position="1286"/>
    </location>
</feature>
<feature type="compositionally biased region" description="Pro residues" evidence="27">
    <location>
        <begin position="1004"/>
        <end position="1013"/>
    </location>
</feature>
<evidence type="ECO:0000256" key="3">
    <source>
        <dbReference type="ARBA" id="ARBA00004177"/>
    </source>
</evidence>
<dbReference type="InterPro" id="IPR016130">
    <property type="entry name" value="Tyr_Pase_AS"/>
</dbReference>
<evidence type="ECO:0000256" key="14">
    <source>
        <dbReference type="ARBA" id="ARBA00022801"/>
    </source>
</evidence>
<feature type="compositionally biased region" description="Pro residues" evidence="27">
    <location>
        <begin position="844"/>
        <end position="857"/>
    </location>
</feature>
<dbReference type="InterPro" id="IPR003595">
    <property type="entry name" value="Tyr_Pase_cat"/>
</dbReference>
<comment type="caution">
    <text evidence="31">The sequence shown here is derived from an EMBL/GenBank/DDBJ whole genome shotgun (WGS) entry which is preliminary data.</text>
</comment>
<reference evidence="31" key="1">
    <citation type="journal article" date="2021" name="Cell">
        <title>Tracing the genetic footprints of vertebrate landing in non-teleost ray-finned fishes.</title>
        <authorList>
            <person name="Bi X."/>
            <person name="Wang K."/>
            <person name="Yang L."/>
            <person name="Pan H."/>
            <person name="Jiang H."/>
            <person name="Wei Q."/>
            <person name="Fang M."/>
            <person name="Yu H."/>
            <person name="Zhu C."/>
            <person name="Cai Y."/>
            <person name="He Y."/>
            <person name="Gan X."/>
            <person name="Zeng H."/>
            <person name="Yu D."/>
            <person name="Zhu Y."/>
            <person name="Jiang H."/>
            <person name="Qiu Q."/>
            <person name="Yang H."/>
            <person name="Zhang Y.E."/>
            <person name="Wang W."/>
            <person name="Zhu M."/>
            <person name="He S."/>
            <person name="Zhang G."/>
        </authorList>
    </citation>
    <scope>NUCLEOTIDE SEQUENCE</scope>
    <source>
        <strain evidence="31">Allg_001</strain>
    </source>
</reference>
<feature type="compositionally biased region" description="Low complexity" evidence="27">
    <location>
        <begin position="950"/>
        <end position="967"/>
    </location>
</feature>
<feature type="region of interest" description="Disordered" evidence="27">
    <location>
        <begin position="823"/>
        <end position="1166"/>
    </location>
</feature>
<evidence type="ECO:0000256" key="2">
    <source>
        <dbReference type="ARBA" id="ARBA00004123"/>
    </source>
</evidence>
<dbReference type="GO" id="GO:0030030">
    <property type="term" value="P:cell projection organization"/>
    <property type="evidence" value="ECO:0007669"/>
    <property type="project" value="UniProtKB-KW"/>
</dbReference>
<dbReference type="PROSITE" id="PS51180">
    <property type="entry name" value="BRO1"/>
    <property type="match status" value="1"/>
</dbReference>
<feature type="compositionally biased region" description="Pro residues" evidence="27">
    <location>
        <begin position="1029"/>
        <end position="1040"/>
    </location>
</feature>
<feature type="compositionally biased region" description="Pro residues" evidence="27">
    <location>
        <begin position="768"/>
        <end position="784"/>
    </location>
</feature>
<dbReference type="PANTHER" id="PTHR23030:SF30">
    <property type="entry name" value="TYROSINE-PROTEIN PHOSPHATASE NON-RECEPTOR TYPE 23"/>
    <property type="match status" value="1"/>
</dbReference>
<feature type="compositionally biased region" description="Low complexity" evidence="27">
    <location>
        <begin position="1180"/>
        <end position="1191"/>
    </location>
</feature>
<feature type="region of interest" description="Disordered" evidence="27">
    <location>
        <begin position="697"/>
        <end position="742"/>
    </location>
</feature>
<dbReference type="InterPro" id="IPR029021">
    <property type="entry name" value="Prot-tyrosine_phosphatase-like"/>
</dbReference>
<feature type="coiled-coil region" evidence="26">
    <location>
        <begin position="557"/>
        <end position="584"/>
    </location>
</feature>
<feature type="region of interest" description="Disordered" evidence="27">
    <location>
        <begin position="1655"/>
        <end position="1687"/>
    </location>
</feature>
<protein>
    <recommendedName>
        <fullName evidence="25">Tyrosine-protein phosphatase non-receptor type 23</fullName>
        <ecNumber evidence="6">3.1.3.48</ecNumber>
    </recommendedName>
</protein>
<dbReference type="FunFam" id="3.90.190.10:FF:000061">
    <property type="entry name" value="tyrosine-protein phosphatase non-receptor type 23 isoform X1"/>
    <property type="match status" value="1"/>
</dbReference>
<dbReference type="PROSITE" id="PS00383">
    <property type="entry name" value="TYR_PHOSPHATASE_1"/>
    <property type="match status" value="1"/>
</dbReference>
<evidence type="ECO:0000256" key="24">
    <source>
        <dbReference type="ARBA" id="ARBA00055066"/>
    </source>
</evidence>
<evidence type="ECO:0000256" key="22">
    <source>
        <dbReference type="ARBA" id="ARBA00023273"/>
    </source>
</evidence>
<dbReference type="Gene3D" id="1.20.140.50">
    <property type="entry name" value="alix/aip1 like domains"/>
    <property type="match status" value="1"/>
</dbReference>
<evidence type="ECO:0000256" key="26">
    <source>
        <dbReference type="SAM" id="Coils"/>
    </source>
</evidence>
<keyword evidence="14" id="KW-0378">Hydrolase</keyword>
<keyword evidence="22" id="KW-0966">Cell projection</keyword>
<dbReference type="InterPro" id="IPR000387">
    <property type="entry name" value="Tyr_Pase_dom"/>
</dbReference>
<dbReference type="Proteomes" id="UP000736164">
    <property type="component" value="Unassembled WGS sequence"/>
</dbReference>
<dbReference type="EMBL" id="JAAWVO010034357">
    <property type="protein sequence ID" value="MBN3317278.1"/>
    <property type="molecule type" value="Genomic_DNA"/>
</dbReference>
<dbReference type="Pfam" id="PF03097">
    <property type="entry name" value="BRO1"/>
    <property type="match status" value="1"/>
</dbReference>
<evidence type="ECO:0000256" key="18">
    <source>
        <dbReference type="ARBA" id="ARBA00023054"/>
    </source>
</evidence>
<accession>A0A8J7NRT9</accession>
<evidence type="ECO:0000256" key="8">
    <source>
        <dbReference type="ARBA" id="ARBA00022481"/>
    </source>
</evidence>
<evidence type="ECO:0000313" key="31">
    <source>
        <dbReference type="EMBL" id="MBN3317278.1"/>
    </source>
</evidence>
<keyword evidence="16" id="KW-0904">Protein phosphatase</keyword>
<evidence type="ECO:0000256" key="19">
    <source>
        <dbReference type="ARBA" id="ARBA00023069"/>
    </source>
</evidence>
<dbReference type="SUPFAM" id="SSF52799">
    <property type="entry name" value="(Phosphotyrosine protein) phosphatases II"/>
    <property type="match status" value="1"/>
</dbReference>
<evidence type="ECO:0000256" key="12">
    <source>
        <dbReference type="ARBA" id="ARBA00022753"/>
    </source>
</evidence>
<feature type="compositionally biased region" description="Pro residues" evidence="27">
    <location>
        <begin position="923"/>
        <end position="943"/>
    </location>
</feature>
<dbReference type="PROSITE" id="PS50055">
    <property type="entry name" value="TYR_PHOSPHATASE_PTP"/>
    <property type="match status" value="1"/>
</dbReference>
<feature type="region of interest" description="Disordered" evidence="27">
    <location>
        <begin position="760"/>
        <end position="794"/>
    </location>
</feature>
<dbReference type="GO" id="GO:0032456">
    <property type="term" value="P:endocytic recycling"/>
    <property type="evidence" value="ECO:0007669"/>
    <property type="project" value="TreeGrafter"/>
</dbReference>
<dbReference type="GO" id="GO:0005634">
    <property type="term" value="C:nucleus"/>
    <property type="evidence" value="ECO:0007669"/>
    <property type="project" value="UniProtKB-SubCell"/>
</dbReference>
<feature type="compositionally biased region" description="Pro residues" evidence="27">
    <location>
        <begin position="1072"/>
        <end position="1081"/>
    </location>
</feature>
<feature type="compositionally biased region" description="Polar residues" evidence="27">
    <location>
        <begin position="894"/>
        <end position="916"/>
    </location>
</feature>
<keyword evidence="18 26" id="KW-0175">Coiled coil</keyword>
<feature type="compositionally biased region" description="Low complexity" evidence="27">
    <location>
        <begin position="1041"/>
        <end position="1056"/>
    </location>
</feature>
<dbReference type="InterPro" id="IPR004328">
    <property type="entry name" value="BRO1_dom"/>
</dbReference>
<feature type="domain" description="BRO1" evidence="30">
    <location>
        <begin position="8"/>
        <end position="397"/>
    </location>
</feature>
<evidence type="ECO:0000256" key="1">
    <source>
        <dbReference type="ARBA" id="ARBA00004120"/>
    </source>
</evidence>
<keyword evidence="10" id="KW-0597">Phosphoprotein</keyword>
<dbReference type="InterPro" id="IPR025304">
    <property type="entry name" value="ALIX_V_dom"/>
</dbReference>
<dbReference type="SMART" id="SM00945">
    <property type="entry name" value="ProQ"/>
    <property type="match status" value="1"/>
</dbReference>
<evidence type="ECO:0000256" key="5">
    <source>
        <dbReference type="ARBA" id="ARBA00009649"/>
    </source>
</evidence>
<keyword evidence="15" id="KW-0802">TPR repeat</keyword>
<keyword evidence="32" id="KW-1185">Reference proteome</keyword>
<keyword evidence="13" id="KW-0970">Cilium biogenesis/degradation</keyword>
<evidence type="ECO:0000259" key="30">
    <source>
        <dbReference type="PROSITE" id="PS51180"/>
    </source>
</evidence>
<keyword evidence="8" id="KW-0488">Methylation</keyword>
<comment type="similarity">
    <text evidence="5">Belongs to the protein-tyrosine phosphatase family. Non-receptor class subfamily.</text>
</comment>
<dbReference type="GO" id="GO:0004725">
    <property type="term" value="F:protein tyrosine phosphatase activity"/>
    <property type="evidence" value="ECO:0007669"/>
    <property type="project" value="UniProtKB-EC"/>
</dbReference>
<evidence type="ECO:0000256" key="11">
    <source>
        <dbReference type="ARBA" id="ARBA00022737"/>
    </source>
</evidence>
<dbReference type="PROSITE" id="PS50056">
    <property type="entry name" value="TYR_PHOSPHATASE_2"/>
    <property type="match status" value="1"/>
</dbReference>
<keyword evidence="9" id="KW-0963">Cytoplasm</keyword>
<evidence type="ECO:0000256" key="25">
    <source>
        <dbReference type="ARBA" id="ARBA00072472"/>
    </source>
</evidence>
<keyword evidence="23" id="KW-0968">Cytoplasmic vesicle</keyword>
<dbReference type="CDD" id="cd09234">
    <property type="entry name" value="V_HD-PTP_like"/>
    <property type="match status" value="1"/>
</dbReference>
<evidence type="ECO:0000256" key="4">
    <source>
        <dbReference type="ARBA" id="ARBA00004541"/>
    </source>
</evidence>
<dbReference type="GO" id="GO:0005768">
    <property type="term" value="C:endosome"/>
    <property type="evidence" value="ECO:0007669"/>
    <property type="project" value="UniProtKB-SubCell"/>
</dbReference>
<evidence type="ECO:0000256" key="15">
    <source>
        <dbReference type="ARBA" id="ARBA00022803"/>
    </source>
</evidence>
<dbReference type="Gene3D" id="3.90.190.10">
    <property type="entry name" value="Protein tyrosine phosphatase superfamily"/>
    <property type="match status" value="1"/>
</dbReference>
<evidence type="ECO:0000256" key="27">
    <source>
        <dbReference type="SAM" id="MobiDB-lite"/>
    </source>
</evidence>
<keyword evidence="19" id="KW-0969">Cilium</keyword>
<proteinExistence type="inferred from homology"/>
<feature type="non-terminal residue" evidence="31">
    <location>
        <position position="1754"/>
    </location>
</feature>
<evidence type="ECO:0000256" key="20">
    <source>
        <dbReference type="ARBA" id="ARBA00023212"/>
    </source>
</evidence>